<dbReference type="EMBL" id="PSNW01000002">
    <property type="protein sequence ID" value="PPE75065.1"/>
    <property type="molecule type" value="Genomic_DNA"/>
</dbReference>
<dbReference type="Pfam" id="PF10137">
    <property type="entry name" value="CAP12-PCTIR_TIR"/>
    <property type="match status" value="1"/>
</dbReference>
<organism evidence="2 3">
    <name type="scientific">Solimonas fluminis</name>
    <dbReference type="NCBI Taxonomy" id="2086571"/>
    <lineage>
        <taxon>Bacteria</taxon>
        <taxon>Pseudomonadati</taxon>
        <taxon>Pseudomonadota</taxon>
        <taxon>Gammaproteobacteria</taxon>
        <taxon>Nevskiales</taxon>
        <taxon>Nevskiaceae</taxon>
        <taxon>Solimonas</taxon>
    </lineage>
</organism>
<reference evidence="2 3" key="1">
    <citation type="submission" date="2018-02" db="EMBL/GenBank/DDBJ databases">
        <title>Genome sequencing of Solimonas sp. HR-BB.</title>
        <authorList>
            <person name="Lee Y."/>
            <person name="Jeon C.O."/>
        </authorList>
    </citation>
    <scope>NUCLEOTIDE SEQUENCE [LARGE SCALE GENOMIC DNA]</scope>
    <source>
        <strain evidence="2 3">HR-BB</strain>
    </source>
</reference>
<dbReference type="GO" id="GO:0050135">
    <property type="term" value="F:NADP+ nucleosidase activity"/>
    <property type="evidence" value="ECO:0007669"/>
    <property type="project" value="InterPro"/>
</dbReference>
<keyword evidence="3" id="KW-1185">Reference proteome</keyword>
<dbReference type="AlphaFoldDB" id="A0A2S5TJC7"/>
<name>A0A2S5TJC7_9GAMM</name>
<protein>
    <recommendedName>
        <fullName evidence="1">CD-NTase-associated protein 12/Pycsar effector protein TIR domain-containing protein</fullName>
    </recommendedName>
</protein>
<accession>A0A2S5TJC7</accession>
<comment type="caution">
    <text evidence="2">The sequence shown here is derived from an EMBL/GenBank/DDBJ whole genome shotgun (WGS) entry which is preliminary data.</text>
</comment>
<sequence length="257" mass="28991">MRKQHNYKAKFPAEVISAALKDFKSKCPKPPVTITLEVKEGPTTWQFASEEEFLAEYRKDACIQASMHIGFDGPSFQLFFFQAISIVSISFDSRPPIEDIHAIFANWLDRNSPVPQEKESKEGLVVFLGHGRSSQWRDLKDHLQDKHGIEVEAYEIGSRAGHTIRDVLESMLDRSDLAFLILTAEDELSSGKVLARQNVVHEVGLFQGKLGFSRAIVVLEEGCEEFSNIAGVQQIRFSQGRIRETFGEVLAVIHRES</sequence>
<dbReference type="InterPro" id="IPR019302">
    <property type="entry name" value="CAP12/PCTIR_TIR_dom"/>
</dbReference>
<evidence type="ECO:0000313" key="3">
    <source>
        <dbReference type="Proteomes" id="UP000238220"/>
    </source>
</evidence>
<gene>
    <name evidence="2" type="ORF">C3942_05155</name>
</gene>
<dbReference type="Proteomes" id="UP000238220">
    <property type="component" value="Unassembled WGS sequence"/>
</dbReference>
<dbReference type="OrthoDB" id="5497289at2"/>
<evidence type="ECO:0000313" key="2">
    <source>
        <dbReference type="EMBL" id="PPE75065.1"/>
    </source>
</evidence>
<feature type="domain" description="CD-NTase-associated protein 12/Pycsar effector protein TIR" evidence="1">
    <location>
        <begin position="126"/>
        <end position="238"/>
    </location>
</feature>
<proteinExistence type="predicted"/>
<evidence type="ECO:0000259" key="1">
    <source>
        <dbReference type="Pfam" id="PF10137"/>
    </source>
</evidence>
<dbReference type="RefSeq" id="WP_104229291.1">
    <property type="nucleotide sequence ID" value="NZ_PSNW01000002.1"/>
</dbReference>